<organism evidence="9">
    <name type="scientific">Zooxanthella nutricula</name>
    <dbReference type="NCBI Taxonomy" id="1333877"/>
    <lineage>
        <taxon>Eukaryota</taxon>
        <taxon>Sar</taxon>
        <taxon>Alveolata</taxon>
        <taxon>Dinophyceae</taxon>
        <taxon>Peridiniales</taxon>
        <taxon>Peridiniales incertae sedis</taxon>
        <taxon>Zooxanthella</taxon>
    </lineage>
</organism>
<keyword evidence="2 7" id="KW-0808">Transferase</keyword>
<dbReference type="GO" id="GO:0005794">
    <property type="term" value="C:Golgi apparatus"/>
    <property type="evidence" value="ECO:0007669"/>
    <property type="project" value="TreeGrafter"/>
</dbReference>
<dbReference type="GO" id="GO:0005783">
    <property type="term" value="C:endoplasmic reticulum"/>
    <property type="evidence" value="ECO:0007669"/>
    <property type="project" value="TreeGrafter"/>
</dbReference>
<evidence type="ECO:0000256" key="2">
    <source>
        <dbReference type="ARBA" id="ARBA00022679"/>
    </source>
</evidence>
<dbReference type="EMBL" id="HBGW01100682">
    <property type="protein sequence ID" value="CAD9645895.1"/>
    <property type="molecule type" value="Transcribed_RNA"/>
</dbReference>
<feature type="transmembrane region" description="Helical" evidence="7">
    <location>
        <begin position="214"/>
        <end position="235"/>
    </location>
</feature>
<keyword evidence="3 7" id="KW-0812">Transmembrane</keyword>
<dbReference type="EC" id="2.3.1.225" evidence="7"/>
<sequence>MSCLGEDACVPCGESGDGDGDAADGVQGTLLLPGPESTEKAWATAFPLSALPSLPERRPGYYSEPCCGISVVTAFCVVLVGLTISRLGASNDGSTALVTTLRALIVTWAVVAALCVSYLLFGANDEIARSPATCYPVPQEVAQRLRNSASFEGIQNAQGPNGRTYCVRCLVWRPGSREGGPGHHCRTCNRCVTGFDHHCDVFGRCITNRNLPCFHALVFMLLAGVATTACSYALVTPRSALELAAPPRVLMGGALLT</sequence>
<name>A0A6U6WXP4_9DINO</name>
<dbReference type="InterPro" id="IPR039859">
    <property type="entry name" value="PFA4/ZDH16/20/ERF2-like"/>
</dbReference>
<evidence type="ECO:0000256" key="1">
    <source>
        <dbReference type="ARBA" id="ARBA00004141"/>
    </source>
</evidence>
<gene>
    <name evidence="9" type="ORF">BRAN1462_LOCUS63717</name>
</gene>
<evidence type="ECO:0000256" key="4">
    <source>
        <dbReference type="ARBA" id="ARBA00022989"/>
    </source>
</evidence>
<dbReference type="InterPro" id="IPR001594">
    <property type="entry name" value="Palmitoyltrfase_DHHC"/>
</dbReference>
<comment type="subcellular location">
    <subcellularLocation>
        <location evidence="1">Membrane</location>
        <topology evidence="1">Multi-pass membrane protein</topology>
    </subcellularLocation>
</comment>
<comment type="similarity">
    <text evidence="7">Belongs to the DHHC palmitoyltransferase family.</text>
</comment>
<feature type="domain" description="Palmitoyltransferase DHHC" evidence="8">
    <location>
        <begin position="162"/>
        <end position="230"/>
    </location>
</feature>
<dbReference type="PROSITE" id="PS50216">
    <property type="entry name" value="DHHC"/>
    <property type="match status" value="1"/>
</dbReference>
<protein>
    <recommendedName>
        <fullName evidence="7">Palmitoyltransferase</fullName>
        <ecNumber evidence="7">2.3.1.225</ecNumber>
    </recommendedName>
</protein>
<dbReference type="Pfam" id="PF01529">
    <property type="entry name" value="DHHC"/>
    <property type="match status" value="1"/>
</dbReference>
<dbReference type="GO" id="GO:0019706">
    <property type="term" value="F:protein-cysteine S-palmitoyltransferase activity"/>
    <property type="evidence" value="ECO:0007669"/>
    <property type="project" value="UniProtKB-EC"/>
</dbReference>
<dbReference type="AlphaFoldDB" id="A0A6U6WXP4"/>
<keyword evidence="5 7" id="KW-0472">Membrane</keyword>
<comment type="domain">
    <text evidence="7">The DHHC domain is required for palmitoyltransferase activity.</text>
</comment>
<evidence type="ECO:0000313" key="9">
    <source>
        <dbReference type="EMBL" id="CAD9645895.1"/>
    </source>
</evidence>
<dbReference type="PANTHER" id="PTHR22883">
    <property type="entry name" value="ZINC FINGER DHHC DOMAIN CONTAINING PROTEIN"/>
    <property type="match status" value="1"/>
</dbReference>
<evidence type="ECO:0000256" key="6">
    <source>
        <dbReference type="ARBA" id="ARBA00023315"/>
    </source>
</evidence>
<keyword evidence="6 7" id="KW-0012">Acyltransferase</keyword>
<evidence type="ECO:0000256" key="3">
    <source>
        <dbReference type="ARBA" id="ARBA00022692"/>
    </source>
</evidence>
<dbReference type="GO" id="GO:0006612">
    <property type="term" value="P:protein targeting to membrane"/>
    <property type="evidence" value="ECO:0007669"/>
    <property type="project" value="TreeGrafter"/>
</dbReference>
<feature type="transmembrane region" description="Helical" evidence="7">
    <location>
        <begin position="66"/>
        <end position="89"/>
    </location>
</feature>
<keyword evidence="4 7" id="KW-1133">Transmembrane helix</keyword>
<proteinExistence type="inferred from homology"/>
<accession>A0A6U6WXP4</accession>
<evidence type="ECO:0000256" key="7">
    <source>
        <dbReference type="RuleBase" id="RU079119"/>
    </source>
</evidence>
<reference evidence="9" key="1">
    <citation type="submission" date="2021-01" db="EMBL/GenBank/DDBJ databases">
        <authorList>
            <person name="Corre E."/>
            <person name="Pelletier E."/>
            <person name="Niang G."/>
            <person name="Scheremetjew M."/>
            <person name="Finn R."/>
            <person name="Kale V."/>
            <person name="Holt S."/>
            <person name="Cochrane G."/>
            <person name="Meng A."/>
            <person name="Brown T."/>
            <person name="Cohen L."/>
        </authorList>
    </citation>
    <scope>NUCLEOTIDE SEQUENCE</scope>
    <source>
        <strain evidence="9">RCC3387</strain>
    </source>
</reference>
<comment type="catalytic activity">
    <reaction evidence="7">
        <text>L-cysteinyl-[protein] + hexadecanoyl-CoA = S-hexadecanoyl-L-cysteinyl-[protein] + CoA</text>
        <dbReference type="Rhea" id="RHEA:36683"/>
        <dbReference type="Rhea" id="RHEA-COMP:10131"/>
        <dbReference type="Rhea" id="RHEA-COMP:11032"/>
        <dbReference type="ChEBI" id="CHEBI:29950"/>
        <dbReference type="ChEBI" id="CHEBI:57287"/>
        <dbReference type="ChEBI" id="CHEBI:57379"/>
        <dbReference type="ChEBI" id="CHEBI:74151"/>
        <dbReference type="EC" id="2.3.1.225"/>
    </reaction>
</comment>
<evidence type="ECO:0000256" key="5">
    <source>
        <dbReference type="ARBA" id="ARBA00023136"/>
    </source>
</evidence>
<dbReference type="GO" id="GO:0016020">
    <property type="term" value="C:membrane"/>
    <property type="evidence" value="ECO:0007669"/>
    <property type="project" value="UniProtKB-SubCell"/>
</dbReference>
<feature type="transmembrane region" description="Helical" evidence="7">
    <location>
        <begin position="101"/>
        <end position="121"/>
    </location>
</feature>
<evidence type="ECO:0000259" key="8">
    <source>
        <dbReference type="Pfam" id="PF01529"/>
    </source>
</evidence>